<dbReference type="AlphaFoldDB" id="A0A8H4RR04"/>
<name>A0A8H4RR04_9HELO</name>
<evidence type="ECO:0000256" key="1">
    <source>
        <dbReference type="SAM" id="MobiDB-lite"/>
    </source>
</evidence>
<reference evidence="2 3" key="1">
    <citation type="submission" date="2020-03" db="EMBL/GenBank/DDBJ databases">
        <title>Draft Genome Sequence of Cudoniella acicularis.</title>
        <authorList>
            <person name="Buettner E."/>
            <person name="Kellner H."/>
        </authorList>
    </citation>
    <scope>NUCLEOTIDE SEQUENCE [LARGE SCALE GENOMIC DNA]</scope>
    <source>
        <strain evidence="2 3">DSM 108380</strain>
    </source>
</reference>
<dbReference type="OrthoDB" id="5242628at2759"/>
<evidence type="ECO:0000313" key="2">
    <source>
        <dbReference type="EMBL" id="KAF4634058.1"/>
    </source>
</evidence>
<protein>
    <submittedName>
        <fullName evidence="2">Uncharacterized protein</fullName>
    </submittedName>
</protein>
<proteinExistence type="predicted"/>
<feature type="region of interest" description="Disordered" evidence="1">
    <location>
        <begin position="313"/>
        <end position="359"/>
    </location>
</feature>
<feature type="compositionally biased region" description="Basic residues" evidence="1">
    <location>
        <begin position="99"/>
        <end position="110"/>
    </location>
</feature>
<feature type="compositionally biased region" description="Basic and acidic residues" evidence="1">
    <location>
        <begin position="79"/>
        <end position="91"/>
    </location>
</feature>
<sequence length="509" mass="62001">MSYIYDDEENIDIRFRRGRESPLPVVYPERRYHPARPYYDERHSSSYLVPATSGGIRRSRSTGHRASPPPAPVIINNRIDIDDYEDRRTDRYLPVASPPRRHRSRSRSHSRVSSNSSREDRYEIERIRERTRREVELDVLREQEIKQRELERTKEAARRDAEFGLLRNQEVKDRELERVRREAEYDLLRTQELKDRELERAKEIARREAEMETRREREFKNLKGYELELARDKARREIEAEMSRERERAKYEEEKIREKARKEMEKEKARVDQATKETELEKTRRELAAFKLERERAEEAKRIKEELEFKRLREEKSREEERKRSEKEAKEAVEEFKKKEAERVAKEKKEREERDKEYERRLEDDLRRSGLDERQISVITKKEPPIDPNRPTYTRMSRKHLSIETLNKYRIDYEFDVVRTNSTQLMKHANLPQDPEFVLIKRWVPEFEQDFLWAHTREIRERRQPMMLGIEGRKHHGEAEFEWVRKKEHHKRKPSPSPLLTFLAGGKRS</sequence>
<gene>
    <name evidence="2" type="ORF">G7Y89_g4062</name>
</gene>
<comment type="caution">
    <text evidence="2">The sequence shown here is derived from an EMBL/GenBank/DDBJ whole genome shotgun (WGS) entry which is preliminary data.</text>
</comment>
<keyword evidence="3" id="KW-1185">Reference proteome</keyword>
<organism evidence="2 3">
    <name type="scientific">Cudoniella acicularis</name>
    <dbReference type="NCBI Taxonomy" id="354080"/>
    <lineage>
        <taxon>Eukaryota</taxon>
        <taxon>Fungi</taxon>
        <taxon>Dikarya</taxon>
        <taxon>Ascomycota</taxon>
        <taxon>Pezizomycotina</taxon>
        <taxon>Leotiomycetes</taxon>
        <taxon>Helotiales</taxon>
        <taxon>Tricladiaceae</taxon>
        <taxon>Cudoniella</taxon>
    </lineage>
</organism>
<dbReference type="Proteomes" id="UP000566819">
    <property type="component" value="Unassembled WGS sequence"/>
</dbReference>
<dbReference type="EMBL" id="JAAMPI010000212">
    <property type="protein sequence ID" value="KAF4634058.1"/>
    <property type="molecule type" value="Genomic_DNA"/>
</dbReference>
<feature type="region of interest" description="Disordered" evidence="1">
    <location>
        <begin position="485"/>
        <end position="509"/>
    </location>
</feature>
<feature type="region of interest" description="Disordered" evidence="1">
    <location>
        <begin position="37"/>
        <end position="121"/>
    </location>
</feature>
<accession>A0A8H4RR04</accession>
<evidence type="ECO:0000313" key="3">
    <source>
        <dbReference type="Proteomes" id="UP000566819"/>
    </source>
</evidence>
<feature type="region of interest" description="Disordered" evidence="1">
    <location>
        <begin position="262"/>
        <end position="284"/>
    </location>
</feature>